<organism evidence="2 3">
    <name type="scientific">Aliivibrio fischeri</name>
    <name type="common">Vibrio fischeri</name>
    <dbReference type="NCBI Taxonomy" id="668"/>
    <lineage>
        <taxon>Bacteria</taxon>
        <taxon>Pseudomonadati</taxon>
        <taxon>Pseudomonadota</taxon>
        <taxon>Gammaproteobacteria</taxon>
        <taxon>Vibrionales</taxon>
        <taxon>Vibrionaceae</taxon>
        <taxon>Aliivibrio</taxon>
    </lineage>
</organism>
<dbReference type="InterPro" id="IPR036390">
    <property type="entry name" value="WH_DNA-bd_sf"/>
</dbReference>
<dbReference type="InterPro" id="IPR036388">
    <property type="entry name" value="WH-like_DNA-bd_sf"/>
</dbReference>
<keyword evidence="1" id="KW-0812">Transmembrane</keyword>
<protein>
    <submittedName>
        <fullName evidence="2">MarR family transcriptional regulator</fullName>
    </submittedName>
</protein>
<evidence type="ECO:0000313" key="3">
    <source>
        <dbReference type="Proteomes" id="UP000448038"/>
    </source>
</evidence>
<gene>
    <name evidence="2" type="ORF">GNP88_21160</name>
</gene>
<dbReference type="RefSeq" id="WP_063656035.1">
    <property type="nucleotide sequence ID" value="NZ_LTZF01000025.1"/>
</dbReference>
<feature type="transmembrane region" description="Helical" evidence="1">
    <location>
        <begin position="7"/>
        <end position="29"/>
    </location>
</feature>
<keyword evidence="1" id="KW-1133">Transmembrane helix</keyword>
<sequence length="188" mass="20554">MKVSNPLTIIAIFAGVAEVFASGSLVLLPLEIQTIFVYFVMAFPLIIIAAFFGILVMKPHVLYAPSDFANEENFVAANGIGKALSAKVDEVVESVKRESPGLSNTALDTIRKNLKHSVKFIAEESYEQMVLDYLKSHPSNGYTTSAISDLLSLNLQSVIGILTKLENDGMVVRTTGKNAYITLWKIKI</sequence>
<proteinExistence type="predicted"/>
<dbReference type="Proteomes" id="UP000448038">
    <property type="component" value="Unassembled WGS sequence"/>
</dbReference>
<feature type="transmembrane region" description="Helical" evidence="1">
    <location>
        <begin position="35"/>
        <end position="56"/>
    </location>
</feature>
<name>A0A844P620_ALIFS</name>
<reference evidence="2 3" key="1">
    <citation type="submission" date="2019-11" db="EMBL/GenBank/DDBJ databases">
        <title>Using colonization assays and comparative genomics to discover symbiosis behaviors and factors in Vibrio fischeri.</title>
        <authorList>
            <person name="Bongrand C."/>
            <person name="Moriano-Gutierrez S."/>
            <person name="Arevalo P."/>
            <person name="Mcfall-Ngai M."/>
            <person name="Visick K."/>
            <person name="Polz M.F."/>
            <person name="Ruby E.G."/>
        </authorList>
    </citation>
    <scope>NUCLEOTIDE SEQUENCE [LARGE SCALE GENOMIC DNA]</scope>
    <source>
        <strain evidence="3">emors.4.1</strain>
    </source>
</reference>
<dbReference type="SUPFAM" id="SSF46785">
    <property type="entry name" value="Winged helix' DNA-binding domain"/>
    <property type="match status" value="1"/>
</dbReference>
<dbReference type="AlphaFoldDB" id="A0A844P620"/>
<evidence type="ECO:0000256" key="1">
    <source>
        <dbReference type="SAM" id="Phobius"/>
    </source>
</evidence>
<evidence type="ECO:0000313" key="2">
    <source>
        <dbReference type="EMBL" id="MUK51583.1"/>
    </source>
</evidence>
<keyword evidence="1" id="KW-0472">Membrane</keyword>
<accession>A0A844P620</accession>
<dbReference type="EMBL" id="WOBN01000102">
    <property type="protein sequence ID" value="MUK51583.1"/>
    <property type="molecule type" value="Genomic_DNA"/>
</dbReference>
<comment type="caution">
    <text evidence="2">The sequence shown here is derived from an EMBL/GenBank/DDBJ whole genome shotgun (WGS) entry which is preliminary data.</text>
</comment>
<dbReference type="Gene3D" id="1.10.10.10">
    <property type="entry name" value="Winged helix-like DNA-binding domain superfamily/Winged helix DNA-binding domain"/>
    <property type="match status" value="1"/>
</dbReference>